<dbReference type="Pfam" id="PF14415">
    <property type="entry name" value="DUF4424"/>
    <property type="match status" value="1"/>
</dbReference>
<keyword evidence="4" id="KW-1185">Reference proteome</keyword>
<feature type="compositionally biased region" description="Gly residues" evidence="1">
    <location>
        <begin position="1"/>
        <end position="10"/>
    </location>
</feature>
<comment type="caution">
    <text evidence="3">The sequence shown here is derived from an EMBL/GenBank/DDBJ whole genome shotgun (WGS) entry which is preliminary data.</text>
</comment>
<organism evidence="3 4">
    <name type="scientific">Zhengella mangrovi</name>
    <dbReference type="NCBI Taxonomy" id="1982044"/>
    <lineage>
        <taxon>Bacteria</taxon>
        <taxon>Pseudomonadati</taxon>
        <taxon>Pseudomonadota</taxon>
        <taxon>Alphaproteobacteria</taxon>
        <taxon>Hyphomicrobiales</taxon>
        <taxon>Notoacmeibacteraceae</taxon>
        <taxon>Zhengella</taxon>
    </lineage>
</organism>
<evidence type="ECO:0000259" key="2">
    <source>
        <dbReference type="Pfam" id="PF14415"/>
    </source>
</evidence>
<dbReference type="AlphaFoldDB" id="A0A2G1QMY8"/>
<feature type="region of interest" description="Disordered" evidence="1">
    <location>
        <begin position="1"/>
        <end position="21"/>
    </location>
</feature>
<dbReference type="Proteomes" id="UP000221168">
    <property type="component" value="Unassembled WGS sequence"/>
</dbReference>
<dbReference type="InterPro" id="IPR025538">
    <property type="entry name" value="DUF4424"/>
</dbReference>
<dbReference type="EMBL" id="PDVP01000006">
    <property type="protein sequence ID" value="PHP66831.1"/>
    <property type="molecule type" value="Genomic_DNA"/>
</dbReference>
<sequence>MPATGRGCGGQARHKRQRRRDAPRLPGAWCGFACGAMSGINAGRTFAVIISGHPAPVPETHVEKRYTWVKRPPFGRKFPATLAALACVAMAAPAPPAHANASVGHLATGGLVLSRTEAIEMASEDLFISMKEIRVTYRFFNRTDADVTTLVAFPLPDIRVPSQEDNFVIPEPDATQNFLAFDAEVDGKRIALQVEQRAEVLGVDQTVLLRSLNLPVSPYDAKLPGLLARLSEPARKQLRENGLIDDSNLTSGLPVEFRIRPLWTTRTTYYWTQTFPARKDITVALRYKPSVGGAAQSYIGEDYMSSESRRAYEQRYCIGESLVSTVRRARLRDKGRKLFFAEEWIEYILSTGANWAGPIGTFTLTVDKGSTGNLVSLCMDDMRKVGPTLYRAEKKDFRPRRNLDVLFLVPRRLP</sequence>
<feature type="domain" description="DUF4424" evidence="2">
    <location>
        <begin position="99"/>
        <end position="406"/>
    </location>
</feature>
<evidence type="ECO:0000313" key="4">
    <source>
        <dbReference type="Proteomes" id="UP000221168"/>
    </source>
</evidence>
<accession>A0A2G1QMY8</accession>
<protein>
    <recommendedName>
        <fullName evidence="2">DUF4424 domain-containing protein</fullName>
    </recommendedName>
</protein>
<reference evidence="3 4" key="1">
    <citation type="submission" date="2017-10" db="EMBL/GenBank/DDBJ databases">
        <title>Sedimentibacterium mangrovi gen. nov., sp. nov., a novel member of family Phyllobacteriacea isolated from mangrove sediment.</title>
        <authorList>
            <person name="Liao H."/>
            <person name="Tian Y."/>
        </authorList>
    </citation>
    <scope>NUCLEOTIDE SEQUENCE [LARGE SCALE GENOMIC DNA]</scope>
    <source>
        <strain evidence="3 4">X9-2-2</strain>
    </source>
</reference>
<feature type="compositionally biased region" description="Basic residues" evidence="1">
    <location>
        <begin position="12"/>
        <end position="21"/>
    </location>
</feature>
<name>A0A2G1QMY8_9HYPH</name>
<proteinExistence type="predicted"/>
<dbReference type="OrthoDB" id="7299818at2"/>
<evidence type="ECO:0000256" key="1">
    <source>
        <dbReference type="SAM" id="MobiDB-lite"/>
    </source>
</evidence>
<dbReference type="Gene3D" id="2.60.40.3680">
    <property type="match status" value="2"/>
</dbReference>
<evidence type="ECO:0000313" key="3">
    <source>
        <dbReference type="EMBL" id="PHP66831.1"/>
    </source>
</evidence>
<gene>
    <name evidence="3" type="ORF">CSC94_12065</name>
</gene>